<evidence type="ECO:0000256" key="1">
    <source>
        <dbReference type="SAM" id="MobiDB-lite"/>
    </source>
</evidence>
<keyword evidence="2" id="KW-0812">Transmembrane</keyword>
<sequence length="150" mass="17137">MKENKSPVISYIKSSKPSSSSHRILSQDGYLDGSVAQVQFKDRDSKSGNWQDYMLWVVITKKHEGSADTESQLIQQMQIAASRKTIFNNLNFTSIVCAFISFVIISSFIYLVLFRPADNIPEYMKNLMFTVIAFYFGRIVQDKASPREES</sequence>
<proteinExistence type="predicted"/>
<protein>
    <submittedName>
        <fullName evidence="3">Uncharacterized protein</fullName>
    </submittedName>
</protein>
<gene>
    <name evidence="3" type="ORF">Amme_018_028</name>
</gene>
<keyword evidence="4" id="KW-1185">Reference proteome</keyword>
<dbReference type="OrthoDB" id="10000014at2"/>
<comment type="caution">
    <text evidence="3">The sequence shown here is derived from an EMBL/GenBank/DDBJ whole genome shotgun (WGS) entry which is preliminary data.</text>
</comment>
<dbReference type="EMBL" id="BAND01000018">
    <property type="protein sequence ID" value="GAJ28303.1"/>
    <property type="molecule type" value="Genomic_DNA"/>
</dbReference>
<evidence type="ECO:0000256" key="2">
    <source>
        <dbReference type="SAM" id="Phobius"/>
    </source>
</evidence>
<evidence type="ECO:0000313" key="4">
    <source>
        <dbReference type="Proteomes" id="UP000019760"/>
    </source>
</evidence>
<dbReference type="AlphaFoldDB" id="A0A023D2B9"/>
<evidence type="ECO:0000313" key="3">
    <source>
        <dbReference type="EMBL" id="GAJ28303.1"/>
    </source>
</evidence>
<dbReference type="RefSeq" id="WP_132126885.1">
    <property type="nucleotide sequence ID" value="NZ_BAND01000018.1"/>
</dbReference>
<accession>A0A023D2B9</accession>
<feature type="compositionally biased region" description="Low complexity" evidence="1">
    <location>
        <begin position="1"/>
        <end position="21"/>
    </location>
</feature>
<name>A0A023D2B9_ACIMT</name>
<reference evidence="4" key="1">
    <citation type="journal article" date="2014" name="FEMS Microbiol. Lett.">
        <title>Draft Genomic DNA Sequence of the Facultatively Methylotrophic Bacterium Acidomonas methanolica type strain MB58.</title>
        <authorList>
            <person name="Higashiura N."/>
            <person name="Hadano H."/>
            <person name="Hirakawa H."/>
            <person name="Matsutani M."/>
            <person name="Takabe S."/>
            <person name="Matsushita K."/>
            <person name="Azuma Y."/>
        </authorList>
    </citation>
    <scope>NUCLEOTIDE SEQUENCE [LARGE SCALE GENOMIC DNA]</scope>
    <source>
        <strain evidence="4">MB58</strain>
    </source>
</reference>
<dbReference type="Proteomes" id="UP000019760">
    <property type="component" value="Unassembled WGS sequence"/>
</dbReference>
<reference evidence="3 4" key="2">
    <citation type="journal article" date="2014" name="FEMS Microbiol. Lett.">
        <title>Draft genomic DNA sequence of the facultatively methylotrophic bacterium Acidomonas methanolica type strain MB58.</title>
        <authorList>
            <person name="Higashiura N."/>
            <person name="Hadano H."/>
            <person name="Hirakawa H."/>
            <person name="Matsutani M."/>
            <person name="Takabe S."/>
            <person name="Matsushita K."/>
            <person name="Azuma Y."/>
        </authorList>
    </citation>
    <scope>NUCLEOTIDE SEQUENCE [LARGE SCALE GENOMIC DNA]</scope>
    <source>
        <strain evidence="3 4">MB58</strain>
    </source>
</reference>
<keyword evidence="2" id="KW-1133">Transmembrane helix</keyword>
<organism evidence="3 4">
    <name type="scientific">Acidomonas methanolica NBRC 104435</name>
    <dbReference type="NCBI Taxonomy" id="1231351"/>
    <lineage>
        <taxon>Bacteria</taxon>
        <taxon>Pseudomonadati</taxon>
        <taxon>Pseudomonadota</taxon>
        <taxon>Alphaproteobacteria</taxon>
        <taxon>Acetobacterales</taxon>
        <taxon>Acetobacteraceae</taxon>
        <taxon>Acidomonas</taxon>
    </lineage>
</organism>
<feature type="region of interest" description="Disordered" evidence="1">
    <location>
        <begin position="1"/>
        <end position="23"/>
    </location>
</feature>
<keyword evidence="2" id="KW-0472">Membrane</keyword>
<feature type="transmembrane region" description="Helical" evidence="2">
    <location>
        <begin position="90"/>
        <end position="111"/>
    </location>
</feature>